<dbReference type="GO" id="GO:0005739">
    <property type="term" value="C:mitochondrion"/>
    <property type="evidence" value="ECO:0007669"/>
    <property type="project" value="TreeGrafter"/>
</dbReference>
<dbReference type="GO" id="GO:0045055">
    <property type="term" value="P:regulated exocytosis"/>
    <property type="evidence" value="ECO:0007669"/>
    <property type="project" value="TreeGrafter"/>
</dbReference>
<feature type="compositionally biased region" description="Basic and acidic residues" evidence="6">
    <location>
        <begin position="855"/>
        <end position="864"/>
    </location>
</feature>
<dbReference type="Gene3D" id="1.20.5.2440">
    <property type="match status" value="1"/>
</dbReference>
<dbReference type="GO" id="GO:0031267">
    <property type="term" value="F:small GTPase binding"/>
    <property type="evidence" value="ECO:0007669"/>
    <property type="project" value="InterPro"/>
</dbReference>
<accession>A0AA88NCG5</accession>
<feature type="region of interest" description="Disordered" evidence="6">
    <location>
        <begin position="947"/>
        <end position="970"/>
    </location>
</feature>
<evidence type="ECO:0000256" key="1">
    <source>
        <dbReference type="ARBA" id="ARBA00004172"/>
    </source>
</evidence>
<organism evidence="9 10">
    <name type="scientific">Tachysurus vachellii</name>
    <name type="common">Darkbarbel catfish</name>
    <name type="synonym">Pelteobagrus vachellii</name>
    <dbReference type="NCBI Taxonomy" id="175792"/>
    <lineage>
        <taxon>Eukaryota</taxon>
        <taxon>Metazoa</taxon>
        <taxon>Chordata</taxon>
        <taxon>Craniata</taxon>
        <taxon>Vertebrata</taxon>
        <taxon>Euteleostomi</taxon>
        <taxon>Actinopterygii</taxon>
        <taxon>Neopterygii</taxon>
        <taxon>Teleostei</taxon>
        <taxon>Ostariophysi</taxon>
        <taxon>Siluriformes</taxon>
        <taxon>Bagridae</taxon>
        <taxon>Tachysurus</taxon>
    </lineage>
</organism>
<dbReference type="GO" id="GO:0055037">
    <property type="term" value="C:recycling endosome"/>
    <property type="evidence" value="ECO:0007669"/>
    <property type="project" value="UniProtKB-SubCell"/>
</dbReference>
<feature type="compositionally biased region" description="Polar residues" evidence="6">
    <location>
        <begin position="347"/>
        <end position="356"/>
    </location>
</feature>
<dbReference type="PROSITE" id="PS50004">
    <property type="entry name" value="C2"/>
    <property type="match status" value="1"/>
</dbReference>
<dbReference type="Proteomes" id="UP001187315">
    <property type="component" value="Unassembled WGS sequence"/>
</dbReference>
<feature type="region of interest" description="Disordered" evidence="6">
    <location>
        <begin position="204"/>
        <end position="307"/>
    </location>
</feature>
<dbReference type="InterPro" id="IPR000008">
    <property type="entry name" value="C2_dom"/>
</dbReference>
<keyword evidence="4" id="KW-0967">Endosome</keyword>
<dbReference type="FunFam" id="2.60.40.150:FF:000070">
    <property type="entry name" value="rab11 family-interacting protein 2 isoform X1"/>
    <property type="match status" value="1"/>
</dbReference>
<feature type="compositionally biased region" description="Polar residues" evidence="6">
    <location>
        <begin position="840"/>
        <end position="851"/>
    </location>
</feature>
<dbReference type="InterPro" id="IPR037789">
    <property type="entry name" value="FIP_classI"/>
</dbReference>
<evidence type="ECO:0000313" key="9">
    <source>
        <dbReference type="EMBL" id="KAK2852786.1"/>
    </source>
</evidence>
<dbReference type="GO" id="GO:0030141">
    <property type="term" value="C:secretory granule"/>
    <property type="evidence" value="ECO:0007669"/>
    <property type="project" value="TreeGrafter"/>
</dbReference>
<dbReference type="InterPro" id="IPR035892">
    <property type="entry name" value="C2_domain_sf"/>
</dbReference>
<gene>
    <name evidence="9" type="ORF">Q7C36_007987</name>
</gene>
<feature type="region of interest" description="Disordered" evidence="6">
    <location>
        <begin position="347"/>
        <end position="419"/>
    </location>
</feature>
<dbReference type="InterPro" id="IPR019018">
    <property type="entry name" value="Rab-bd_FIP-RBD"/>
</dbReference>
<evidence type="ECO:0000313" key="10">
    <source>
        <dbReference type="Proteomes" id="UP001187315"/>
    </source>
</evidence>
<comment type="subcellular location">
    <subcellularLocation>
        <location evidence="1">Recycling endosome</location>
    </subcellularLocation>
</comment>
<dbReference type="PROSITE" id="PS51511">
    <property type="entry name" value="FIP_RBD"/>
    <property type="match status" value="1"/>
</dbReference>
<dbReference type="SMART" id="SM00239">
    <property type="entry name" value="C2"/>
    <property type="match status" value="1"/>
</dbReference>
<sequence>MASINRDEEQRWVPTHVQVLVIRARGLRAKGKHGTSDAYVVVQLGKEKYSTCVMEKSTEPEWGEECSFELQPGVLDDRGRDGHPASTCDLTFTVMHRALIGLDVFLGQTVIALDKAFRERVCMRNEWYKLHSKTGKKEKERGDLQVTVQFTRHNLTASMYDLSMKDKPRSAFIRLRERMRARKHGGDEESSSAIVPGGYGTLARIRGRLPSDGGGEEDYEDDEGGEVRRSKMRSYFLHGRLRKSSDTRSSTSLGSESSESSSRGGSLSPTAGISVVVSDLSNSPSNSSNLTADNSPDHTVAPSPLVSPVRHGFDEVCDHSIPVPHSLSTDSDAPFLLPSVCVNGNPVETSPLTHQPPSLVLQHPRPQTETRQESPYTPWTSPPEEGKPTQAQTAQPSEIKPQPSPEFQNKQTKVESKSKHDLQFPAVGMLQKGSALSLSLQNLSRHKEGQQGGGPIEGRRWSFDKPGEEEKAAIAAALEHAGLIADETVVETGVSISEIEVQGKKKRSLFSHSQPEKKETGKAQPATEGRHRGWFSSKDPYSKPSPAIYQPEVPASRPGHPSPPLHVVETGNAKGVLVDGSLQNLTNSFCRTDASDDTDKCIQWDDFIGDRLKLNSKIGTQNVSILPSPYLSEPPNQTQCCEGDQNKVLELTNEGVKVSGKALESECNITTDCTFILDALPQFEAEAYFMHCSTQKTDLNNFVPQDSSETEFDSSLPHNSSIDFSELNALACPYQTLSNGTFNKDNVSTASVCQINITPNAMLVSSVVPKPSAPNSEILDYLDLFEKSEQEIVKCISSKRLTDDYTKLSVEIQKTLLPSCNFDILEAYPIVTSESTCKGCNVPESKSSPKGQRNFKSDDGIGTGDREVELQESAIKEGAYLDVHPAVYPLELSIPFGPSDFVSQGTLSMEKDNSRNPGCESLDRSFVGEGFDGGSSMDSCCMSLTKQKVSDSPPNISTYEADAPKDSRMTVSSAVSPKYVLSHSLYESVDSEQYLTCMSQNTESPVANFQETKPKSDSSQEVLSANDQSQRSLSVLQQPPAEIIQEALPRNGDISQYGLSNPPASLSFLPKSVSSQNTFKKESDITKEALTGTVTNESIQKYIFEMMTTRAGEFLLKLDPYTFMDNDNCFTEPLQSNHVQCDDFCQSAKNMRASDFVSEPTSGITQDLVMTDLLLDNMFVAQHAVTRSVGMSPVTHPLPMETCTNVELYPHSIKASQISKNKQTATTAASVPQVGHLDSAIHWPNIQPPLSEPSIMDQLTSGSDLLMSSPLSLLNLSPLASSTPHVAVGITSLPLSPFPMTSAPAKTLLHTTLATTTLSPAFTASCDSFPQEEHQVTCHLSSPHPVKPLTPPDEKRSEGWSMFEKIKSTIHSGRGHQGDQEHEKKLLVEGGGSYYHLNHSELVSLLLQRDGELQHEREEYEHRGLLLEKREVEIKKMKVLIRDLEDYIDTLLVRIMEQTPALLQVRSKMK</sequence>
<dbReference type="Pfam" id="PF09457">
    <property type="entry name" value="RBD-FIP"/>
    <property type="match status" value="1"/>
</dbReference>
<feature type="region of interest" description="Disordered" evidence="6">
    <location>
        <begin position="501"/>
        <end position="562"/>
    </location>
</feature>
<dbReference type="PANTHER" id="PTHR15746">
    <property type="entry name" value="RAB11-RELATED"/>
    <property type="match status" value="1"/>
</dbReference>
<feature type="compositionally biased region" description="Polar residues" evidence="6">
    <location>
        <begin position="947"/>
        <end position="958"/>
    </location>
</feature>
<feature type="region of interest" description="Disordered" evidence="6">
    <location>
        <begin position="840"/>
        <end position="864"/>
    </location>
</feature>
<reference evidence="9" key="1">
    <citation type="submission" date="2023-08" db="EMBL/GenBank/DDBJ databases">
        <title>Pelteobagrus vachellii genome.</title>
        <authorList>
            <person name="Liu H."/>
        </authorList>
    </citation>
    <scope>NUCLEOTIDE SEQUENCE</scope>
    <source>
        <strain evidence="9">PRFRI_2022a</strain>
        <tissue evidence="9">Muscle</tissue>
    </source>
</reference>
<feature type="compositionally biased region" description="Low complexity" evidence="6">
    <location>
        <begin position="247"/>
        <end position="289"/>
    </location>
</feature>
<keyword evidence="5" id="KW-0653">Protein transport</keyword>
<dbReference type="SUPFAM" id="SSF49562">
    <property type="entry name" value="C2 domain (Calcium/lipid-binding domain, CaLB)"/>
    <property type="match status" value="1"/>
</dbReference>
<dbReference type="GO" id="GO:0005769">
    <property type="term" value="C:early endosome"/>
    <property type="evidence" value="ECO:0007669"/>
    <property type="project" value="TreeGrafter"/>
</dbReference>
<dbReference type="EMBL" id="JAVHJS010000007">
    <property type="protein sequence ID" value="KAK2852786.1"/>
    <property type="molecule type" value="Genomic_DNA"/>
</dbReference>
<evidence type="ECO:0000256" key="5">
    <source>
        <dbReference type="ARBA" id="ARBA00022927"/>
    </source>
</evidence>
<evidence type="ECO:0000256" key="6">
    <source>
        <dbReference type="SAM" id="MobiDB-lite"/>
    </source>
</evidence>
<dbReference type="Pfam" id="PF00168">
    <property type="entry name" value="C2"/>
    <property type="match status" value="1"/>
</dbReference>
<comment type="caution">
    <text evidence="9">The sequence shown here is derived from an EMBL/GenBank/DDBJ whole genome shotgun (WGS) entry which is preliminary data.</text>
</comment>
<proteinExistence type="predicted"/>
<feature type="domain" description="C2" evidence="7">
    <location>
        <begin position="1"/>
        <end position="128"/>
    </location>
</feature>
<keyword evidence="2" id="KW-0813">Transport</keyword>
<dbReference type="GO" id="GO:0015031">
    <property type="term" value="P:protein transport"/>
    <property type="evidence" value="ECO:0007669"/>
    <property type="project" value="UniProtKB-KW"/>
</dbReference>
<feature type="domain" description="FIP-RBD" evidence="8">
    <location>
        <begin position="1404"/>
        <end position="1466"/>
    </location>
</feature>
<evidence type="ECO:0000256" key="3">
    <source>
        <dbReference type="ARBA" id="ARBA00022553"/>
    </source>
</evidence>
<evidence type="ECO:0000256" key="2">
    <source>
        <dbReference type="ARBA" id="ARBA00022448"/>
    </source>
</evidence>
<evidence type="ECO:0000259" key="7">
    <source>
        <dbReference type="PROSITE" id="PS50004"/>
    </source>
</evidence>
<keyword evidence="3" id="KW-0597">Phosphoprotein</keyword>
<dbReference type="PANTHER" id="PTHR15746:SF14">
    <property type="entry name" value="RAB11 FAMILY-INTERACTING PROTEIN 5"/>
    <property type="match status" value="1"/>
</dbReference>
<dbReference type="InterPro" id="IPR037245">
    <property type="entry name" value="FIP-RBD_C_sf"/>
</dbReference>
<feature type="compositionally biased region" description="Polar residues" evidence="6">
    <location>
        <begin position="1019"/>
        <end position="1034"/>
    </location>
</feature>
<dbReference type="GO" id="GO:0045335">
    <property type="term" value="C:phagocytic vesicle"/>
    <property type="evidence" value="ECO:0007669"/>
    <property type="project" value="TreeGrafter"/>
</dbReference>
<feature type="region of interest" description="Disordered" evidence="6">
    <location>
        <begin position="1005"/>
        <end position="1034"/>
    </location>
</feature>
<name>A0AA88NCG5_TACVA</name>
<keyword evidence="10" id="KW-1185">Reference proteome</keyword>
<feature type="compositionally biased region" description="Acidic residues" evidence="6">
    <location>
        <begin position="214"/>
        <end position="224"/>
    </location>
</feature>
<dbReference type="Gene3D" id="2.60.40.150">
    <property type="entry name" value="C2 domain"/>
    <property type="match status" value="1"/>
</dbReference>
<evidence type="ECO:0008006" key="11">
    <source>
        <dbReference type="Google" id="ProtNLM"/>
    </source>
</evidence>
<evidence type="ECO:0000259" key="8">
    <source>
        <dbReference type="PROSITE" id="PS51511"/>
    </source>
</evidence>
<protein>
    <recommendedName>
        <fullName evidence="11">Rab11 family-interacting protein 5</fullName>
    </recommendedName>
</protein>
<dbReference type="SUPFAM" id="SSF144270">
    <property type="entry name" value="Eferin C-derminal domain-like"/>
    <property type="match status" value="1"/>
</dbReference>
<feature type="region of interest" description="Disordered" evidence="6">
    <location>
        <begin position="1339"/>
        <end position="1358"/>
    </location>
</feature>
<evidence type="ECO:0000256" key="4">
    <source>
        <dbReference type="ARBA" id="ARBA00022753"/>
    </source>
</evidence>